<sequence length="102" mass="11352">MAAWELANDPTTSPDLALRYAAAEVQFRTQVYNLSGILRAHPPEGPVVRLSDQAPIPVVMLLADIIRRDPRSIPHRSIDRELVHGAKELLCGISWKLCQEAD</sequence>
<proteinExistence type="predicted"/>
<dbReference type="EMBL" id="CP155447">
    <property type="protein sequence ID" value="XBH07364.1"/>
    <property type="molecule type" value="Genomic_DNA"/>
</dbReference>
<gene>
    <name evidence="1" type="ORF">V5E97_15360</name>
</gene>
<dbReference type="RefSeq" id="WP_406700201.1">
    <property type="nucleotide sequence ID" value="NZ_CP155447.1"/>
</dbReference>
<organism evidence="1">
    <name type="scientific">Singulisphaera sp. Ch08</name>
    <dbReference type="NCBI Taxonomy" id="3120278"/>
    <lineage>
        <taxon>Bacteria</taxon>
        <taxon>Pseudomonadati</taxon>
        <taxon>Planctomycetota</taxon>
        <taxon>Planctomycetia</taxon>
        <taxon>Isosphaerales</taxon>
        <taxon>Isosphaeraceae</taxon>
        <taxon>Singulisphaera</taxon>
    </lineage>
</organism>
<name>A0AAU7CPV1_9BACT</name>
<accession>A0AAU7CPV1</accession>
<dbReference type="AlphaFoldDB" id="A0AAU7CPV1"/>
<evidence type="ECO:0000313" key="1">
    <source>
        <dbReference type="EMBL" id="XBH07364.1"/>
    </source>
</evidence>
<reference evidence="1" key="1">
    <citation type="submission" date="2024-05" db="EMBL/GenBank/DDBJ databases">
        <title>Planctomycetes of the genus Singulisphaera possess chitinolytic capabilities.</title>
        <authorList>
            <person name="Ivanova A."/>
        </authorList>
    </citation>
    <scope>NUCLEOTIDE SEQUENCE</scope>
    <source>
        <strain evidence="1">Ch08T</strain>
    </source>
</reference>
<protein>
    <submittedName>
        <fullName evidence="1">Uncharacterized protein</fullName>
    </submittedName>
</protein>